<sequence>MDEIKTLNTIFVEEWKKLDFNIKKYIDPKQPKFCYCSNIIKQDNFCFMCDTCSNNILLCNKCLLNALQQHDGHSIRCTNNQIGICNCGDISKFEKSQFCGEHKHSESKTMPVGSPDVLQYFYDYVIYDFDEFQNNLIASTQLQLYLFKYNDQKFNWYFQNMLQQEKNLFRIVSLSFLFSGQNITLQELFILQQDLNLVIQYKFDFNDQSLMAKFVRDELKWDFYYALLGQDFLFKVMLPVLYIQFAQQNVKYTTQLSNALAQSLQVPLVQKHLKKNILFKIILDKIIQYVEIQDINLETLFNCLQFLDSPFTAISLIYHKKSAIFMQLIIKLQYQCSKNALFDPQKQYDNQNEITIPIKNFVQIFEKFVFNWCNFLKYINIKSNLSYQLLDQYKKYDQLEDEFTIQQMSLQQFITQQYNHINNLICQTKIYEENNYFIHARVCAMPVYILQLYIARISQLYQFDPAQLILHILQSNQIQINVSQFISLIFTEWIKTIVYSLVIASGEYFKQNLFDLTAASQLLSQQILVQKVKYDIICSMQVLLPYADNIIEEIYGCIQAYDKEENSPVVQQIFIHVINAILFTPDNKDSKLFLKHLISTMYQNMSYVNLLDSQLSTAFQVRNCELELIFNELFQIQVLDPLKEPKYTLRTLDYIEPALNILNQDYVLNEFTNQEVAKMHRLVNSKQYTSKFSQLVINNSRVLNVLKNLSTLNITTSSQLCCIRIAHIMNIGLYINQPNSQIQLLYNNMFNQHSVQSKLSPKQKYASLKHSSQYQQQMLLPTYLPQLAKESSHVLEQLTDTDNSSQHICDLCHQQIIDIVYYLVSESDSIFDYKFKVLRTCGHKFHQQCCNINLCPVCQKHFNSYEQLYLYSKDSSYMEQDHQYEIIKLKLKWIQRVLFLLQQQPFIDKQLRLKYQNEAKILFQCYISKIKQSQIQQYDDLMNTIQLTDVPLCLKQNLFKISNFDFMKDIINGLKCQQCNKYFDHILKRNTDISLCLICGCYLHLNCQHKHKVQYSILCNTIFTQKYGIIGPYKNKYGGLQKDYIGPQIFLNNTMLSQTLYNLITNEALLFRDQSWIQYITDSHAVKQQLGVIFNLQEYSQSSISSENAENEEDQ</sequence>
<dbReference type="CDD" id="cd19670">
    <property type="entry name" value="UBR-box_UBR1_2_3"/>
    <property type="match status" value="1"/>
</dbReference>
<accession>A0ABP1HCV5</accession>
<evidence type="ECO:0000259" key="4">
    <source>
        <dbReference type="Pfam" id="PF02207"/>
    </source>
</evidence>
<evidence type="ECO:0000313" key="5">
    <source>
        <dbReference type="EMBL" id="CAL5989236.1"/>
    </source>
</evidence>
<name>A0ABP1HCV5_9EUKA</name>
<dbReference type="Proteomes" id="UP001642409">
    <property type="component" value="Unassembled WGS sequence"/>
</dbReference>
<protein>
    <submittedName>
        <fullName evidence="5">Zinc_finger domain-containing protein</fullName>
    </submittedName>
</protein>
<evidence type="ECO:0000256" key="1">
    <source>
        <dbReference type="ARBA" id="ARBA00022723"/>
    </source>
</evidence>
<gene>
    <name evidence="5" type="ORF">HINF_LOCUS10765</name>
</gene>
<reference evidence="5 6" key="1">
    <citation type="submission" date="2024-07" db="EMBL/GenBank/DDBJ databases">
        <authorList>
            <person name="Akdeniz Z."/>
        </authorList>
    </citation>
    <scope>NUCLEOTIDE SEQUENCE [LARGE SCALE GENOMIC DNA]</scope>
</reference>
<comment type="caution">
    <text evidence="5">The sequence shown here is derived from an EMBL/GenBank/DDBJ whole genome shotgun (WGS) entry which is preliminary data.</text>
</comment>
<feature type="domain" description="UBR-type" evidence="4">
    <location>
        <begin position="36"/>
        <end position="102"/>
    </location>
</feature>
<keyword evidence="6" id="KW-1185">Reference proteome</keyword>
<dbReference type="InterPro" id="IPR003126">
    <property type="entry name" value="Znf_UBR"/>
</dbReference>
<evidence type="ECO:0000256" key="2">
    <source>
        <dbReference type="ARBA" id="ARBA00022771"/>
    </source>
</evidence>
<organism evidence="5 6">
    <name type="scientific">Hexamita inflata</name>
    <dbReference type="NCBI Taxonomy" id="28002"/>
    <lineage>
        <taxon>Eukaryota</taxon>
        <taxon>Metamonada</taxon>
        <taxon>Diplomonadida</taxon>
        <taxon>Hexamitidae</taxon>
        <taxon>Hexamitinae</taxon>
        <taxon>Hexamita</taxon>
    </lineage>
</organism>
<keyword evidence="3" id="KW-0862">Zinc</keyword>
<dbReference type="SUPFAM" id="SSF57850">
    <property type="entry name" value="RING/U-box"/>
    <property type="match status" value="1"/>
</dbReference>
<dbReference type="Pfam" id="PF02207">
    <property type="entry name" value="zf-UBR"/>
    <property type="match status" value="1"/>
</dbReference>
<keyword evidence="2" id="KW-0863">Zinc-finger</keyword>
<evidence type="ECO:0000313" key="6">
    <source>
        <dbReference type="Proteomes" id="UP001642409"/>
    </source>
</evidence>
<proteinExistence type="predicted"/>
<evidence type="ECO:0000256" key="3">
    <source>
        <dbReference type="ARBA" id="ARBA00022833"/>
    </source>
</evidence>
<dbReference type="Gene3D" id="2.10.110.30">
    <property type="match status" value="1"/>
</dbReference>
<dbReference type="EMBL" id="CAXDID020000023">
    <property type="protein sequence ID" value="CAL5989236.1"/>
    <property type="molecule type" value="Genomic_DNA"/>
</dbReference>
<keyword evidence="1" id="KW-0479">Metal-binding</keyword>